<gene>
    <name evidence="3" type="ORF">BN7_3300</name>
</gene>
<organism evidence="3 4">
    <name type="scientific">Wickerhamomyces ciferrii (strain ATCC 14091 / BCRC 22168 / CBS 111 / JCM 3599 / NBRC 0793 / NRRL Y-1031 F-60-10)</name>
    <name type="common">Yeast</name>
    <name type="synonym">Pichia ciferrii</name>
    <dbReference type="NCBI Taxonomy" id="1206466"/>
    <lineage>
        <taxon>Eukaryota</taxon>
        <taxon>Fungi</taxon>
        <taxon>Dikarya</taxon>
        <taxon>Ascomycota</taxon>
        <taxon>Saccharomycotina</taxon>
        <taxon>Saccharomycetes</taxon>
        <taxon>Phaffomycetales</taxon>
        <taxon>Wickerhamomycetaceae</taxon>
        <taxon>Wickerhamomyces</taxon>
    </lineage>
</organism>
<dbReference type="SMART" id="SM00225">
    <property type="entry name" value="BTB"/>
    <property type="match status" value="1"/>
</dbReference>
<dbReference type="Proteomes" id="UP000009328">
    <property type="component" value="Unassembled WGS sequence"/>
</dbReference>
<evidence type="ECO:0000313" key="4">
    <source>
        <dbReference type="Proteomes" id="UP000009328"/>
    </source>
</evidence>
<dbReference type="Pfam" id="PF00651">
    <property type="entry name" value="BTB"/>
    <property type="match status" value="1"/>
</dbReference>
<feature type="domain" description="BTB" evidence="2">
    <location>
        <begin position="88"/>
        <end position="151"/>
    </location>
</feature>
<accession>K0KL84</accession>
<dbReference type="EMBL" id="CAIF01000088">
    <property type="protein sequence ID" value="CCH43746.1"/>
    <property type="molecule type" value="Genomic_DNA"/>
</dbReference>
<evidence type="ECO:0000256" key="1">
    <source>
        <dbReference type="SAM" id="MobiDB-lite"/>
    </source>
</evidence>
<dbReference type="SUPFAM" id="SSF54695">
    <property type="entry name" value="POZ domain"/>
    <property type="match status" value="1"/>
</dbReference>
<dbReference type="InterPro" id="IPR000210">
    <property type="entry name" value="BTB/POZ_dom"/>
</dbReference>
<dbReference type="InParanoid" id="K0KL84"/>
<name>K0KL84_WICCF</name>
<reference evidence="3 4" key="1">
    <citation type="journal article" date="2012" name="Eukaryot. Cell">
        <title>Draft genome sequence of Wickerhamomyces ciferrii NRRL Y-1031 F-60-10.</title>
        <authorList>
            <person name="Schneider J."/>
            <person name="Andrea H."/>
            <person name="Blom J."/>
            <person name="Jaenicke S."/>
            <person name="Ruckert C."/>
            <person name="Schorsch C."/>
            <person name="Szczepanowski R."/>
            <person name="Farwick M."/>
            <person name="Goesmann A."/>
            <person name="Puhler A."/>
            <person name="Schaffer S."/>
            <person name="Tauch A."/>
            <person name="Kohler T."/>
            <person name="Brinkrolf K."/>
        </authorList>
    </citation>
    <scope>NUCLEOTIDE SEQUENCE [LARGE SCALE GENOMIC DNA]</scope>
    <source>
        <strain evidence="4">ATCC 14091 / BCRC 22168 / CBS 111 / JCM 3599 / NBRC 0793 / NRRL Y-1031 F-60-10</strain>
    </source>
</reference>
<dbReference type="AlphaFoldDB" id="K0KL84"/>
<dbReference type="PANTHER" id="PTHR47369:SF1">
    <property type="entry name" value="BTB_POZ DOMAIN-CONTAINING PROTEIN"/>
    <property type="match status" value="1"/>
</dbReference>
<dbReference type="Gene3D" id="3.30.710.10">
    <property type="entry name" value="Potassium Channel Kv1.1, Chain A"/>
    <property type="match status" value="1"/>
</dbReference>
<evidence type="ECO:0000313" key="3">
    <source>
        <dbReference type="EMBL" id="CCH43746.1"/>
    </source>
</evidence>
<feature type="region of interest" description="Disordered" evidence="1">
    <location>
        <begin position="1"/>
        <end position="57"/>
    </location>
</feature>
<dbReference type="HOGENOM" id="CLU_006358_0_0_1"/>
<dbReference type="PANTHER" id="PTHR47369">
    <property type="entry name" value="BTB/POZ DOMAIN-CONTAINING PROTEIN"/>
    <property type="match status" value="1"/>
</dbReference>
<keyword evidence="4" id="KW-1185">Reference proteome</keyword>
<proteinExistence type="predicted"/>
<dbReference type="eggNOG" id="KOG4682">
    <property type="taxonomic scope" value="Eukaryota"/>
</dbReference>
<dbReference type="STRING" id="1206466.K0KL84"/>
<evidence type="ECO:0000259" key="2">
    <source>
        <dbReference type="PROSITE" id="PS50097"/>
    </source>
</evidence>
<dbReference type="PROSITE" id="PS50097">
    <property type="entry name" value="BTB"/>
    <property type="match status" value="1"/>
</dbReference>
<dbReference type="InterPro" id="IPR011333">
    <property type="entry name" value="SKP1/BTB/POZ_sf"/>
</dbReference>
<comment type="caution">
    <text evidence="3">The sequence shown here is derived from an EMBL/GenBank/DDBJ whole genome shotgun (WGS) entry which is preliminary data.</text>
</comment>
<protein>
    <submittedName>
        <fullName evidence="3">Kelch short protein</fullName>
    </submittedName>
</protein>
<sequence>MNSSRGSPRRAVSSHEINLNNRSLPRASLDNIMEQSRNVESPLKESGTSWDNEKPPVDDSETCPYGCCEKKNLGDFILKRGFFEGACSDITIKAFNQEYNLHKLILDRSGYFNSLFSGPWNDPSHTSHELIFDDDENITQESFELAIARLYGAVNPKTEIQHTLSMIAVGQYLDIPEVVCSATDCIVNALDFNNIGRFTTFAVNNNYGKASERIIDSAKGLLCADGWQNGLEKWDDIPNSIIAYVVGHDAFFVPSEWERAIFIMKLIERRQTLERESTASVVSEDEDEDLDSLFHSLNTKVHYCHMSAEQLHKLEAFTDNSGKPLIDPSVLRNALWLSISLHKKVATAGRDIELGLVGTSENPPDGENTWFVPTKDETLYGTPQQLETSIGKHHQNTQYDLRSGKTTDNTSDSLYKVTHIPPFRFSIAFSQVSELEAEKRVYAKTLWYAGSYWNLYIQKIRHKKGYQMGVYIHRASSSAPSKSALLNRDVFKNSSYNLDSDQSFSQLADDVNNISLRDGDIDSSFSGNSSSFSKSELNAAPDIEDELDEDDNEGSFLSYEDNRVRTSVYYVIFTPSRKVKTSLTCFISTPDLFNKSQSWGWKSNSMCAFNEDGTLAEGQDKLLKFMVILGSV</sequence>